<evidence type="ECO:0000259" key="3">
    <source>
        <dbReference type="PROSITE" id="PS51186"/>
    </source>
</evidence>
<dbReference type="Gene3D" id="3.40.630.30">
    <property type="match status" value="1"/>
</dbReference>
<dbReference type="PANTHER" id="PTHR43072">
    <property type="entry name" value="N-ACETYLTRANSFERASE"/>
    <property type="match status" value="1"/>
</dbReference>
<gene>
    <name evidence="4" type="ORF">J5W02_12530</name>
</gene>
<evidence type="ECO:0000256" key="2">
    <source>
        <dbReference type="ARBA" id="ARBA00023315"/>
    </source>
</evidence>
<keyword evidence="5" id="KW-1185">Reference proteome</keyword>
<organism evidence="4 5">
    <name type="scientific">Caproiciproducens faecalis</name>
    <dbReference type="NCBI Taxonomy" id="2820301"/>
    <lineage>
        <taxon>Bacteria</taxon>
        <taxon>Bacillati</taxon>
        <taxon>Bacillota</taxon>
        <taxon>Clostridia</taxon>
        <taxon>Eubacteriales</taxon>
        <taxon>Acutalibacteraceae</taxon>
        <taxon>Caproiciproducens</taxon>
    </lineage>
</organism>
<evidence type="ECO:0000313" key="4">
    <source>
        <dbReference type="EMBL" id="MBW7573637.1"/>
    </source>
</evidence>
<dbReference type="EMBL" id="JAGFNZ010000005">
    <property type="protein sequence ID" value="MBW7573637.1"/>
    <property type="molecule type" value="Genomic_DNA"/>
</dbReference>
<reference evidence="4 5" key="1">
    <citation type="submission" date="2021-03" db="EMBL/GenBank/DDBJ databases">
        <title>Caproiciproducens sp. nov. isolated from feces of cow.</title>
        <authorList>
            <person name="Choi J.-Y."/>
        </authorList>
    </citation>
    <scope>NUCLEOTIDE SEQUENCE [LARGE SCALE GENOMIC DNA]</scope>
    <source>
        <strain evidence="4 5">AGMB10547</strain>
    </source>
</reference>
<sequence>MENVKIRVATEQDAEELLAIYAPYVRDTAITFEYEIPTAEEFRSRIRNTLKRYPYLVATADGVPIGYAYVSAFHKRAAYDWAVETSVYLKMNCKKQGIGKKLYLLLEEIAKEQHILNMNACIAFANVEDRHLTNDSVRFHEHLGYKVIGHFTQCGYKFDKWYDMIWMEKMIGNHTVHPEAVIPFSEVRQKFGL</sequence>
<dbReference type="Pfam" id="PF13420">
    <property type="entry name" value="Acetyltransf_4"/>
    <property type="match status" value="1"/>
</dbReference>
<dbReference type="InterPro" id="IPR016181">
    <property type="entry name" value="Acyl_CoA_acyltransferase"/>
</dbReference>
<keyword evidence="2" id="KW-0012">Acyltransferase</keyword>
<dbReference type="PANTHER" id="PTHR43072:SF23">
    <property type="entry name" value="UPF0039 PROTEIN C11D3.02C"/>
    <property type="match status" value="1"/>
</dbReference>
<dbReference type="CDD" id="cd04301">
    <property type="entry name" value="NAT_SF"/>
    <property type="match status" value="1"/>
</dbReference>
<keyword evidence="1" id="KW-0808">Transferase</keyword>
<accession>A0ABS7DQR1</accession>
<comment type="caution">
    <text evidence="4">The sequence shown here is derived from an EMBL/GenBank/DDBJ whole genome shotgun (WGS) entry which is preliminary data.</text>
</comment>
<name>A0ABS7DQR1_9FIRM</name>
<dbReference type="SUPFAM" id="SSF55729">
    <property type="entry name" value="Acyl-CoA N-acyltransferases (Nat)"/>
    <property type="match status" value="1"/>
</dbReference>
<protein>
    <submittedName>
        <fullName evidence="4">GNAT family N-acetyltransferase</fullName>
    </submittedName>
</protein>
<dbReference type="Proteomes" id="UP000719942">
    <property type="component" value="Unassembled WGS sequence"/>
</dbReference>
<proteinExistence type="predicted"/>
<evidence type="ECO:0000256" key="1">
    <source>
        <dbReference type="ARBA" id="ARBA00022679"/>
    </source>
</evidence>
<dbReference type="PROSITE" id="PS51186">
    <property type="entry name" value="GNAT"/>
    <property type="match status" value="1"/>
</dbReference>
<feature type="domain" description="N-acetyltransferase" evidence="3">
    <location>
        <begin position="4"/>
        <end position="172"/>
    </location>
</feature>
<dbReference type="InterPro" id="IPR000182">
    <property type="entry name" value="GNAT_dom"/>
</dbReference>
<evidence type="ECO:0000313" key="5">
    <source>
        <dbReference type="Proteomes" id="UP000719942"/>
    </source>
</evidence>
<dbReference type="RefSeq" id="WP_219966171.1">
    <property type="nucleotide sequence ID" value="NZ_JAGFNZ010000005.1"/>
</dbReference>